<dbReference type="Proteomes" id="UP000283269">
    <property type="component" value="Unassembled WGS sequence"/>
</dbReference>
<proteinExistence type="inferred from homology"/>
<evidence type="ECO:0000313" key="7">
    <source>
        <dbReference type="EMBL" id="PPQ91700.1"/>
    </source>
</evidence>
<comment type="similarity">
    <text evidence="2">Belongs to the metallo-beta-lactamase superfamily.</text>
</comment>
<organism evidence="7 8">
    <name type="scientific">Psilocybe cyanescens</name>
    <dbReference type="NCBI Taxonomy" id="93625"/>
    <lineage>
        <taxon>Eukaryota</taxon>
        <taxon>Fungi</taxon>
        <taxon>Dikarya</taxon>
        <taxon>Basidiomycota</taxon>
        <taxon>Agaricomycotina</taxon>
        <taxon>Agaricomycetes</taxon>
        <taxon>Agaricomycetidae</taxon>
        <taxon>Agaricales</taxon>
        <taxon>Agaricineae</taxon>
        <taxon>Strophariaceae</taxon>
        <taxon>Psilocybe</taxon>
    </lineage>
</organism>
<dbReference type="Gene3D" id="3.60.15.10">
    <property type="entry name" value="Ribonuclease Z/Hydroxyacylglutathione hydrolase-like"/>
    <property type="match status" value="2"/>
</dbReference>
<evidence type="ECO:0000313" key="8">
    <source>
        <dbReference type="Proteomes" id="UP000283269"/>
    </source>
</evidence>
<keyword evidence="8" id="KW-1185">Reference proteome</keyword>
<dbReference type="EMBL" id="NHYD01001265">
    <property type="protein sequence ID" value="PPQ91700.1"/>
    <property type="molecule type" value="Genomic_DNA"/>
</dbReference>
<dbReference type="InterPro" id="IPR051013">
    <property type="entry name" value="MBL_superfamily_lactonases"/>
</dbReference>
<reference evidence="7 8" key="1">
    <citation type="journal article" date="2018" name="Evol. Lett.">
        <title>Horizontal gene cluster transfer increased hallucinogenic mushroom diversity.</title>
        <authorList>
            <person name="Reynolds H.T."/>
            <person name="Vijayakumar V."/>
            <person name="Gluck-Thaler E."/>
            <person name="Korotkin H.B."/>
            <person name="Matheny P.B."/>
            <person name="Slot J.C."/>
        </authorList>
    </citation>
    <scope>NUCLEOTIDE SEQUENCE [LARGE SCALE GENOMIC DNA]</scope>
    <source>
        <strain evidence="7 8">2631</strain>
    </source>
</reference>
<keyword evidence="3" id="KW-0479">Metal-binding</keyword>
<keyword evidence="4" id="KW-0378">Hydrolase</keyword>
<gene>
    <name evidence="7" type="ORF">CVT25_012913</name>
</gene>
<dbReference type="SMART" id="SM00849">
    <property type="entry name" value="Lactamase_B"/>
    <property type="match status" value="2"/>
</dbReference>
<dbReference type="STRING" id="93625.A0A409XLW1"/>
<evidence type="ECO:0000259" key="6">
    <source>
        <dbReference type="SMART" id="SM00849"/>
    </source>
</evidence>
<evidence type="ECO:0000256" key="1">
    <source>
        <dbReference type="ARBA" id="ARBA00001947"/>
    </source>
</evidence>
<feature type="domain" description="Metallo-beta-lactamase" evidence="6">
    <location>
        <begin position="43"/>
        <end position="272"/>
    </location>
</feature>
<feature type="domain" description="Metallo-beta-lactamase" evidence="6">
    <location>
        <begin position="319"/>
        <end position="551"/>
    </location>
</feature>
<name>A0A409XLW1_PSICY</name>
<evidence type="ECO:0000256" key="5">
    <source>
        <dbReference type="ARBA" id="ARBA00022833"/>
    </source>
</evidence>
<dbReference type="PANTHER" id="PTHR42978:SF2">
    <property type="entry name" value="102 KBASES UNSTABLE REGION: FROM 1 TO 119443"/>
    <property type="match status" value="1"/>
</dbReference>
<evidence type="ECO:0000256" key="4">
    <source>
        <dbReference type="ARBA" id="ARBA00022801"/>
    </source>
</evidence>
<dbReference type="CDD" id="cd07730">
    <property type="entry name" value="metallo-hydrolase-like_MBL-fold"/>
    <property type="match status" value="2"/>
</dbReference>
<comment type="caution">
    <text evidence="7">The sequence shown here is derived from an EMBL/GenBank/DDBJ whole genome shotgun (WGS) entry which is preliminary data.</text>
</comment>
<dbReference type="InParanoid" id="A0A409XLW1"/>
<protein>
    <recommendedName>
        <fullName evidence="6">Metallo-beta-lactamase domain-containing protein</fullName>
    </recommendedName>
</protein>
<keyword evidence="5" id="KW-0862">Zinc</keyword>
<comment type="cofactor">
    <cofactor evidence="1">
        <name>Zn(2+)</name>
        <dbReference type="ChEBI" id="CHEBI:29105"/>
    </cofactor>
</comment>
<dbReference type="OrthoDB" id="10250730at2759"/>
<dbReference type="AlphaFoldDB" id="A0A409XLW1"/>
<dbReference type="InterPro" id="IPR036866">
    <property type="entry name" value="RibonucZ/Hydroxyglut_hydro"/>
</dbReference>
<dbReference type="PANTHER" id="PTHR42978">
    <property type="entry name" value="QUORUM-QUENCHING LACTONASE YTNP-RELATED-RELATED"/>
    <property type="match status" value="1"/>
</dbReference>
<dbReference type="SUPFAM" id="SSF56281">
    <property type="entry name" value="Metallo-hydrolase/oxidoreductase"/>
    <property type="match status" value="2"/>
</dbReference>
<evidence type="ECO:0000256" key="3">
    <source>
        <dbReference type="ARBA" id="ARBA00022723"/>
    </source>
</evidence>
<dbReference type="InterPro" id="IPR001279">
    <property type="entry name" value="Metallo-B-lactamas"/>
</dbReference>
<accession>A0A409XLW1</accession>
<dbReference type="Pfam" id="PF00753">
    <property type="entry name" value="Lactamase_B"/>
    <property type="match status" value="2"/>
</dbReference>
<sequence length="573" mass="63585">MSLPPPAENQAFCDVSALEAGLIDLLDDMFINNGVPGHVTTAPSLSFLIRHSQRDEKFVFDLGIRKDWENHPPAIVEWVKNTYPVNVKQDVVESLQKGGLQPSDIKYVCLSHLHWDHTGDTRPFSNSTFLIGGAAQSLLQGSKYPDDPNGRFASDLLPPDRTNFLDPSDWKPIGPFPRSLDFYGDGSLYIIDAPGHLPGHVNILARTSQDGGWIFLGGDSAHHWNLITFESQVAVGHSGHLHTCAHVDKEAAEEHIRYINAVWKLPRVQSKETKMTLPIPATNQAYCTVSALEGGQMTAPEDLFITNPVPDFSKSITLPSLCFLIQHSTNGHKFLFDLGIRRDMENYPPAVQKTIFKAPSVLVDASQDCISSLAKGDTKPDDIDYVCISHIHWDHTGDSSVFTKSTFIANEACRPLLSQGYPTVPDATHSTDIYPTHRTRYLDLTDSPAIGPFPHALDFYGDGSLYIVDSPGHLPGHVNVLTRTSSDGAWIYLAADSAHHWKIITGESSIKVGTPWNPTFCLHVDKKRAEEHIDRIRELLKIPRVRVMIAHELAWYVENKGGSAFWPGKIFSL</sequence>
<dbReference type="GO" id="GO:0016787">
    <property type="term" value="F:hydrolase activity"/>
    <property type="evidence" value="ECO:0007669"/>
    <property type="project" value="UniProtKB-KW"/>
</dbReference>
<dbReference type="GO" id="GO:0046872">
    <property type="term" value="F:metal ion binding"/>
    <property type="evidence" value="ECO:0007669"/>
    <property type="project" value="UniProtKB-KW"/>
</dbReference>
<evidence type="ECO:0000256" key="2">
    <source>
        <dbReference type="ARBA" id="ARBA00007749"/>
    </source>
</evidence>